<dbReference type="PANTHER" id="PTHR48081:SF8">
    <property type="entry name" value="ALPHA_BETA HYDROLASE FOLD-3 DOMAIN-CONTAINING PROTEIN-RELATED"/>
    <property type="match status" value="1"/>
</dbReference>
<dbReference type="Proteomes" id="UP000326553">
    <property type="component" value="Chromosome"/>
</dbReference>
<dbReference type="Pfam" id="PF07859">
    <property type="entry name" value="Abhydrolase_3"/>
    <property type="match status" value="1"/>
</dbReference>
<dbReference type="AlphaFoldDB" id="A0A5J6HRE3"/>
<name>A0A5J6HRE3_STRAD</name>
<dbReference type="InterPro" id="IPR013094">
    <property type="entry name" value="AB_hydrolase_3"/>
</dbReference>
<dbReference type="RefSeq" id="WP_055530929.1">
    <property type="nucleotide sequence ID" value="NZ_CP023695.1"/>
</dbReference>
<feature type="domain" description="Alpha/beta hydrolase fold-3" evidence="2">
    <location>
        <begin position="80"/>
        <end position="288"/>
    </location>
</feature>
<dbReference type="GO" id="GO:0016787">
    <property type="term" value="F:hydrolase activity"/>
    <property type="evidence" value="ECO:0007669"/>
    <property type="project" value="UniProtKB-KW"/>
</dbReference>
<dbReference type="PANTHER" id="PTHR48081">
    <property type="entry name" value="AB HYDROLASE SUPERFAMILY PROTEIN C4A8.06C"/>
    <property type="match status" value="1"/>
</dbReference>
<dbReference type="KEGG" id="salw:CP975_33370"/>
<protein>
    <submittedName>
        <fullName evidence="3">Alpha/beta hydrolase</fullName>
    </submittedName>
</protein>
<accession>A0A5J6HRE3</accession>
<evidence type="ECO:0000313" key="4">
    <source>
        <dbReference type="Proteomes" id="UP000326553"/>
    </source>
</evidence>
<gene>
    <name evidence="3" type="ORF">CP975_33370</name>
</gene>
<keyword evidence="4" id="KW-1185">Reference proteome</keyword>
<dbReference type="InterPro" id="IPR050300">
    <property type="entry name" value="GDXG_lipolytic_enzyme"/>
</dbReference>
<dbReference type="EMBL" id="CP023695">
    <property type="protein sequence ID" value="QEV21762.1"/>
    <property type="molecule type" value="Genomic_DNA"/>
</dbReference>
<evidence type="ECO:0000256" key="1">
    <source>
        <dbReference type="ARBA" id="ARBA00022801"/>
    </source>
</evidence>
<dbReference type="Gene3D" id="3.40.50.1820">
    <property type="entry name" value="alpha/beta hydrolase"/>
    <property type="match status" value="1"/>
</dbReference>
<proteinExistence type="predicted"/>
<organism evidence="3 4">
    <name type="scientific">Streptomyces alboniger</name>
    <dbReference type="NCBI Taxonomy" id="132473"/>
    <lineage>
        <taxon>Bacteria</taxon>
        <taxon>Bacillati</taxon>
        <taxon>Actinomycetota</taxon>
        <taxon>Actinomycetes</taxon>
        <taxon>Kitasatosporales</taxon>
        <taxon>Streptomycetaceae</taxon>
        <taxon>Streptomyces</taxon>
        <taxon>Streptomyces aurantiacus group</taxon>
    </lineage>
</organism>
<keyword evidence="1 3" id="KW-0378">Hydrolase</keyword>
<dbReference type="InterPro" id="IPR029058">
    <property type="entry name" value="AB_hydrolase_fold"/>
</dbReference>
<evidence type="ECO:0000259" key="2">
    <source>
        <dbReference type="Pfam" id="PF07859"/>
    </source>
</evidence>
<dbReference type="OrthoDB" id="128186at2"/>
<reference evidence="3 4" key="1">
    <citation type="submission" date="2017-09" db="EMBL/GenBank/DDBJ databases">
        <authorList>
            <person name="Lee N."/>
            <person name="Cho B.-K."/>
        </authorList>
    </citation>
    <scope>NUCLEOTIDE SEQUENCE [LARGE SCALE GENOMIC DNA]</scope>
    <source>
        <strain evidence="3 4">ATCC 12461</strain>
    </source>
</reference>
<dbReference type="SUPFAM" id="SSF53474">
    <property type="entry name" value="alpha/beta-Hydrolases"/>
    <property type="match status" value="1"/>
</dbReference>
<evidence type="ECO:0000313" key="3">
    <source>
        <dbReference type="EMBL" id="QEV21762.1"/>
    </source>
</evidence>
<sequence>MPLHTDSERVLRALDEQGFPAFEQVSVAVIRELLDGLIQVQGPPAPMAQVTDTSVPGPGGPIPVRVYRPGPPDGRPRPLVVFFHGGGWVAGSVDLVDRPLRGLAAATGAVVASVGYRLAPETRFPGPVLDAYAAVDALALRAAEFGAAPDRLVVAGESAGANLATAACRIAVEHGGPDIGLQLLICPITAPARDSPFPSYQEHARGYVNTRAAMEHFWDLYLARPEDATHPWAAPLLADDLSRQPPALILTAEYDPLRDEGEEYGRRLRAAGVPTTVSRYAGMLHIFFLLPRLTAFQEAVDEVGRALRARW</sequence>